<organism evidence="10 11">
    <name type="scientific">Nadsonia fulvescens var. elongata DSM 6958</name>
    <dbReference type="NCBI Taxonomy" id="857566"/>
    <lineage>
        <taxon>Eukaryota</taxon>
        <taxon>Fungi</taxon>
        <taxon>Dikarya</taxon>
        <taxon>Ascomycota</taxon>
        <taxon>Saccharomycotina</taxon>
        <taxon>Dipodascomycetes</taxon>
        <taxon>Dipodascales</taxon>
        <taxon>Dipodascales incertae sedis</taxon>
        <taxon>Nadsonia</taxon>
    </lineage>
</organism>
<protein>
    <recommendedName>
        <fullName evidence="9">U4/U6.U5 small nuclear ribonucleoprotein 27kDa protein domain-containing protein</fullName>
    </recommendedName>
</protein>
<evidence type="ECO:0000256" key="2">
    <source>
        <dbReference type="ARBA" id="ARBA00004123"/>
    </source>
</evidence>
<evidence type="ECO:0000256" key="7">
    <source>
        <dbReference type="ARBA" id="ARBA00023242"/>
    </source>
</evidence>
<dbReference type="GO" id="GO:0006397">
    <property type="term" value="P:mRNA processing"/>
    <property type="evidence" value="ECO:0007669"/>
    <property type="project" value="UniProtKB-KW"/>
</dbReference>
<comment type="similarity">
    <text evidence="3">Belongs to the SNUT3 family.</text>
</comment>
<evidence type="ECO:0000313" key="11">
    <source>
        <dbReference type="Proteomes" id="UP000095009"/>
    </source>
</evidence>
<dbReference type="AlphaFoldDB" id="A0A1E3PT20"/>
<sequence length="261" mass="30128">MSSYRSNSYRTERHDESSTSKYSPTSRSSRDRSRSRDTGGGRVSSRYDDRERDKSPRGDRHASRDYNYRNRSIDSSGSRDSRDTRDSRDFGDRYTGRGNYRNTDARNHRDLRERRGYEDEDLRDYHGRKERDNGARSPFRDEKEYRAVKPDSSDSKRSTEEKNKQSSLSSSHYKHLENKALATDNKQGNTVEAYSAGDADDADALMRQMMGFASFDSTKGKKVVGSDVGSVRKDKVNTYRQYMNRESGFNRPLSPPPGDRK</sequence>
<accession>A0A1E3PT20</accession>
<name>A0A1E3PT20_9ASCO</name>
<feature type="compositionally biased region" description="Basic and acidic residues" evidence="8">
    <location>
        <begin position="28"/>
        <end position="95"/>
    </location>
</feature>
<dbReference type="OrthoDB" id="21368at2759"/>
<evidence type="ECO:0000256" key="1">
    <source>
        <dbReference type="ARBA" id="ARBA00003632"/>
    </source>
</evidence>
<dbReference type="GO" id="GO:0008380">
    <property type="term" value="P:RNA splicing"/>
    <property type="evidence" value="ECO:0007669"/>
    <property type="project" value="UniProtKB-KW"/>
</dbReference>
<dbReference type="PANTHER" id="PTHR31077">
    <property type="entry name" value="U4/U6.U5 SMALL NUCLEAR RIBONUCLEOPROTEIN 27 KDA PROTEIN"/>
    <property type="match status" value="1"/>
</dbReference>
<feature type="domain" description="U4/U6.U5 small nuclear ribonucleoprotein 27kDa protein" evidence="9">
    <location>
        <begin position="202"/>
        <end position="255"/>
    </location>
</feature>
<dbReference type="GO" id="GO:0071011">
    <property type="term" value="C:precatalytic spliceosome"/>
    <property type="evidence" value="ECO:0007669"/>
    <property type="project" value="TreeGrafter"/>
</dbReference>
<dbReference type="EMBL" id="KV454406">
    <property type="protein sequence ID" value="ODQ67967.1"/>
    <property type="molecule type" value="Genomic_DNA"/>
</dbReference>
<comment type="subunit">
    <text evidence="4">Part of a tri-snRNP complex.</text>
</comment>
<dbReference type="PANTHER" id="PTHR31077:SF1">
    <property type="entry name" value="U4_U6.U5 SMALL NUCLEAR RIBONUCLEOPROTEIN 27 KDA PROTEIN"/>
    <property type="match status" value="1"/>
</dbReference>
<evidence type="ECO:0000256" key="6">
    <source>
        <dbReference type="ARBA" id="ARBA00023187"/>
    </source>
</evidence>
<comment type="function">
    <text evidence="1">May play a role in mRNA splicing.</text>
</comment>
<dbReference type="STRING" id="857566.A0A1E3PT20"/>
<feature type="compositionally biased region" description="Basic and acidic residues" evidence="8">
    <location>
        <begin position="103"/>
        <end position="164"/>
    </location>
</feature>
<evidence type="ECO:0000313" key="10">
    <source>
        <dbReference type="EMBL" id="ODQ67967.1"/>
    </source>
</evidence>
<keyword evidence="6" id="KW-0508">mRNA splicing</keyword>
<evidence type="ECO:0000256" key="3">
    <source>
        <dbReference type="ARBA" id="ARBA00008218"/>
    </source>
</evidence>
<comment type="subcellular location">
    <subcellularLocation>
        <location evidence="2">Nucleus</location>
    </subcellularLocation>
</comment>
<keyword evidence="5" id="KW-0507">mRNA processing</keyword>
<dbReference type="InterPro" id="IPR013957">
    <property type="entry name" value="SNRNP27"/>
</dbReference>
<evidence type="ECO:0000256" key="8">
    <source>
        <dbReference type="SAM" id="MobiDB-lite"/>
    </source>
</evidence>
<keyword evidence="11" id="KW-1185">Reference proteome</keyword>
<dbReference type="Pfam" id="PF08648">
    <property type="entry name" value="SNRNP27"/>
    <property type="match status" value="1"/>
</dbReference>
<dbReference type="Proteomes" id="UP000095009">
    <property type="component" value="Unassembled WGS sequence"/>
</dbReference>
<evidence type="ECO:0000259" key="9">
    <source>
        <dbReference type="Pfam" id="PF08648"/>
    </source>
</evidence>
<evidence type="ECO:0000256" key="5">
    <source>
        <dbReference type="ARBA" id="ARBA00022664"/>
    </source>
</evidence>
<proteinExistence type="inferred from homology"/>
<gene>
    <name evidence="10" type="ORF">NADFUDRAFT_48625</name>
</gene>
<keyword evidence="7" id="KW-0539">Nucleus</keyword>
<evidence type="ECO:0000256" key="4">
    <source>
        <dbReference type="ARBA" id="ARBA00011825"/>
    </source>
</evidence>
<reference evidence="10 11" key="1">
    <citation type="journal article" date="2016" name="Proc. Natl. Acad. Sci. U.S.A.">
        <title>Comparative genomics of biotechnologically important yeasts.</title>
        <authorList>
            <person name="Riley R."/>
            <person name="Haridas S."/>
            <person name="Wolfe K.H."/>
            <person name="Lopes M.R."/>
            <person name="Hittinger C.T."/>
            <person name="Goeker M."/>
            <person name="Salamov A.A."/>
            <person name="Wisecaver J.H."/>
            <person name="Long T.M."/>
            <person name="Calvey C.H."/>
            <person name="Aerts A.L."/>
            <person name="Barry K.W."/>
            <person name="Choi C."/>
            <person name="Clum A."/>
            <person name="Coughlan A.Y."/>
            <person name="Deshpande S."/>
            <person name="Douglass A.P."/>
            <person name="Hanson S.J."/>
            <person name="Klenk H.-P."/>
            <person name="LaButti K.M."/>
            <person name="Lapidus A."/>
            <person name="Lindquist E.A."/>
            <person name="Lipzen A.M."/>
            <person name="Meier-Kolthoff J.P."/>
            <person name="Ohm R.A."/>
            <person name="Otillar R.P."/>
            <person name="Pangilinan J.L."/>
            <person name="Peng Y."/>
            <person name="Rokas A."/>
            <person name="Rosa C.A."/>
            <person name="Scheuner C."/>
            <person name="Sibirny A.A."/>
            <person name="Slot J.C."/>
            <person name="Stielow J.B."/>
            <person name="Sun H."/>
            <person name="Kurtzman C.P."/>
            <person name="Blackwell M."/>
            <person name="Grigoriev I.V."/>
            <person name="Jeffries T.W."/>
        </authorList>
    </citation>
    <scope>NUCLEOTIDE SEQUENCE [LARGE SCALE GENOMIC DNA]</scope>
    <source>
        <strain evidence="10 11">DSM 6958</strain>
    </source>
</reference>
<feature type="region of interest" description="Disordered" evidence="8">
    <location>
        <begin position="1"/>
        <end position="194"/>
    </location>
</feature>